<dbReference type="GO" id="GO:0050118">
    <property type="term" value="F:N-acetyldiaminopimelate deacetylase activity"/>
    <property type="evidence" value="ECO:0007669"/>
    <property type="project" value="UniProtKB-ARBA"/>
</dbReference>
<name>A0A1G7EKR4_9PROT</name>
<reference evidence="4 5" key="1">
    <citation type="submission" date="2016-10" db="EMBL/GenBank/DDBJ databases">
        <authorList>
            <person name="de Groot N.N."/>
        </authorList>
    </citation>
    <scope>NUCLEOTIDE SEQUENCE [LARGE SCALE GENOMIC DNA]</scope>
    <source>
        <strain evidence="4 5">ATCC 700224</strain>
    </source>
</reference>
<sequence>MTHTGPLNRVEALRPQMQDWRRDFHAHPEIAYEEVRTSRIVAEALTGWGLEVETGLAKTGVVGTVRGSRPGSRAIALRADMDALPMTEENTFEHRSRHEGRMHGCGHDGHTAMLLGAAKVLADAPDFAGTVHLIFQPAEEGGAGAMRMIEDGLFERFPVESVWSLHNWPGLEAGRFNTCPGPILAATDMFKITLKGKGGHGAMPHLATDVTVAAAALVSALQSIVSRSLDPVDSGVISVTTMHGGEAFNVLPSTITLGGTTRALTEPVRDTIEERMGEMVHHIAAAYGVTGDLKYERCYPPTVNSPAETALAVEVMRSIVGSENVEPNCRPTLGGEDFAFMLQKKPGCYVRLGGGGGANSCGLHNPGYDFNDDVLTLGATYWVRLVERLLGGDR</sequence>
<evidence type="ECO:0000256" key="2">
    <source>
        <dbReference type="PIRSR" id="PIRSR005962-1"/>
    </source>
</evidence>
<comment type="cofactor">
    <cofactor evidence="2">
        <name>Mn(2+)</name>
        <dbReference type="ChEBI" id="CHEBI:29035"/>
    </cofactor>
    <text evidence="2">The Mn(2+) ion enhances activity.</text>
</comment>
<protein>
    <submittedName>
        <fullName evidence="4">Hippurate hydrolase</fullName>
    </submittedName>
</protein>
<feature type="binding site" evidence="2">
    <location>
        <position position="140"/>
    </location>
    <ligand>
        <name>Mn(2+)</name>
        <dbReference type="ChEBI" id="CHEBI:29035"/>
        <label>2</label>
    </ligand>
</feature>
<evidence type="ECO:0000313" key="4">
    <source>
        <dbReference type="EMBL" id="SDE63996.1"/>
    </source>
</evidence>
<feature type="binding site" evidence="2">
    <location>
        <position position="107"/>
    </location>
    <ligand>
        <name>Mn(2+)</name>
        <dbReference type="ChEBI" id="CHEBI:29035"/>
        <label>2</label>
    </ligand>
</feature>
<dbReference type="EMBL" id="FNAP01000009">
    <property type="protein sequence ID" value="SDE63996.1"/>
    <property type="molecule type" value="Genomic_DNA"/>
</dbReference>
<dbReference type="Pfam" id="PF07687">
    <property type="entry name" value="M20_dimer"/>
    <property type="match status" value="1"/>
</dbReference>
<feature type="binding site" evidence="2">
    <location>
        <position position="105"/>
    </location>
    <ligand>
        <name>Mn(2+)</name>
        <dbReference type="ChEBI" id="CHEBI:29035"/>
        <label>2</label>
    </ligand>
</feature>
<keyword evidence="5" id="KW-1185">Reference proteome</keyword>
<organism evidence="4 5">
    <name type="scientific">Rhodospira trueperi</name>
    <dbReference type="NCBI Taxonomy" id="69960"/>
    <lineage>
        <taxon>Bacteria</taxon>
        <taxon>Pseudomonadati</taxon>
        <taxon>Pseudomonadota</taxon>
        <taxon>Alphaproteobacteria</taxon>
        <taxon>Rhodospirillales</taxon>
        <taxon>Rhodospirillaceae</taxon>
        <taxon>Rhodospira</taxon>
    </lineage>
</organism>
<dbReference type="InterPro" id="IPR017439">
    <property type="entry name" value="Amidohydrolase"/>
</dbReference>
<keyword evidence="2" id="KW-0479">Metal-binding</keyword>
<keyword evidence="2" id="KW-0464">Manganese</keyword>
<dbReference type="Gene3D" id="3.30.70.360">
    <property type="match status" value="1"/>
</dbReference>
<feature type="binding site" evidence="2">
    <location>
        <position position="166"/>
    </location>
    <ligand>
        <name>Mn(2+)</name>
        <dbReference type="ChEBI" id="CHEBI:29035"/>
        <label>2</label>
    </ligand>
</feature>
<dbReference type="AlphaFoldDB" id="A0A1G7EKR4"/>
<dbReference type="PIRSF" id="PIRSF005962">
    <property type="entry name" value="Pept_M20D_amidohydro"/>
    <property type="match status" value="1"/>
</dbReference>
<dbReference type="Gene3D" id="3.40.630.10">
    <property type="entry name" value="Zn peptidases"/>
    <property type="match status" value="1"/>
</dbReference>
<dbReference type="OrthoDB" id="9777385at2"/>
<dbReference type="PANTHER" id="PTHR11014:SF63">
    <property type="entry name" value="METALLOPEPTIDASE, PUTATIVE (AFU_ORTHOLOGUE AFUA_6G09600)-RELATED"/>
    <property type="match status" value="1"/>
</dbReference>
<dbReference type="InterPro" id="IPR011650">
    <property type="entry name" value="Peptidase_M20_dimer"/>
</dbReference>
<evidence type="ECO:0000256" key="1">
    <source>
        <dbReference type="ARBA" id="ARBA00022801"/>
    </source>
</evidence>
<dbReference type="SUPFAM" id="SSF55031">
    <property type="entry name" value="Bacterial exopeptidase dimerisation domain"/>
    <property type="match status" value="1"/>
</dbReference>
<dbReference type="InterPro" id="IPR002933">
    <property type="entry name" value="Peptidase_M20"/>
</dbReference>
<dbReference type="STRING" id="69960.SAMN05421720_109106"/>
<evidence type="ECO:0000313" key="5">
    <source>
        <dbReference type="Proteomes" id="UP000199412"/>
    </source>
</evidence>
<dbReference type="GO" id="GO:0019877">
    <property type="term" value="P:diaminopimelate biosynthetic process"/>
    <property type="evidence" value="ECO:0007669"/>
    <property type="project" value="UniProtKB-ARBA"/>
</dbReference>
<dbReference type="InterPro" id="IPR036264">
    <property type="entry name" value="Bact_exopeptidase_dim_dom"/>
</dbReference>
<dbReference type="SUPFAM" id="SSF53187">
    <property type="entry name" value="Zn-dependent exopeptidases"/>
    <property type="match status" value="1"/>
</dbReference>
<feature type="binding site" evidence="2">
    <location>
        <position position="364"/>
    </location>
    <ligand>
        <name>Mn(2+)</name>
        <dbReference type="ChEBI" id="CHEBI:29035"/>
        <label>2</label>
    </ligand>
</feature>
<evidence type="ECO:0000259" key="3">
    <source>
        <dbReference type="Pfam" id="PF07687"/>
    </source>
</evidence>
<accession>A0A1G7EKR4</accession>
<dbReference type="NCBIfam" id="TIGR01891">
    <property type="entry name" value="amidohydrolases"/>
    <property type="match status" value="1"/>
</dbReference>
<gene>
    <name evidence="4" type="ORF">SAMN05421720_109106</name>
</gene>
<proteinExistence type="predicted"/>
<dbReference type="Pfam" id="PF01546">
    <property type="entry name" value="Peptidase_M20"/>
    <property type="match status" value="1"/>
</dbReference>
<dbReference type="GO" id="GO:0046872">
    <property type="term" value="F:metal ion binding"/>
    <property type="evidence" value="ECO:0007669"/>
    <property type="project" value="UniProtKB-KW"/>
</dbReference>
<dbReference type="FunFam" id="3.30.70.360:FF:000001">
    <property type="entry name" value="N-acetyldiaminopimelate deacetylase"/>
    <property type="match status" value="1"/>
</dbReference>
<feature type="domain" description="Peptidase M20 dimerisation" evidence="3">
    <location>
        <begin position="190"/>
        <end position="284"/>
    </location>
</feature>
<dbReference type="PANTHER" id="PTHR11014">
    <property type="entry name" value="PEPTIDASE M20 FAMILY MEMBER"/>
    <property type="match status" value="1"/>
</dbReference>
<keyword evidence="1 4" id="KW-0378">Hydrolase</keyword>
<dbReference type="RefSeq" id="WP_092786855.1">
    <property type="nucleotide sequence ID" value="NZ_FNAP01000009.1"/>
</dbReference>
<dbReference type="CDD" id="cd05666">
    <property type="entry name" value="M20_Acy1-like"/>
    <property type="match status" value="1"/>
</dbReference>
<dbReference type="Proteomes" id="UP000199412">
    <property type="component" value="Unassembled WGS sequence"/>
</dbReference>